<evidence type="ECO:0000256" key="1">
    <source>
        <dbReference type="SAM" id="SignalP"/>
    </source>
</evidence>
<proteinExistence type="predicted"/>
<protein>
    <submittedName>
        <fullName evidence="2">Uncharacterized protein</fullName>
    </submittedName>
</protein>
<evidence type="ECO:0000313" key="3">
    <source>
        <dbReference type="Proteomes" id="UP001221757"/>
    </source>
</evidence>
<feature type="chain" id="PRO_5041942849" evidence="1">
    <location>
        <begin position="22"/>
        <end position="178"/>
    </location>
</feature>
<accession>A0AAD7DCF7</accession>
<name>A0AAD7DCF7_MYCRO</name>
<gene>
    <name evidence="2" type="ORF">B0H17DRAFT_1181342</name>
</gene>
<sequence length="178" mass="20481">MRCAPWPDSWMWNLFFRLSMAINHPSDDVDFDSDDEDNEEISQLTTIDTTLLLLDIAFEVPHLRKLFITMTQMYPGQTTRSCGTGRLRREDEWLAVVKDSVGHYRILPEAAKKRMPFSLYLGESDRIYRLGPSCESDGAWRFFDRRRLWLGKGSGYAGARVGLAKDILHRCPSSADTN</sequence>
<keyword evidence="3" id="KW-1185">Reference proteome</keyword>
<feature type="signal peptide" evidence="1">
    <location>
        <begin position="1"/>
        <end position="21"/>
    </location>
</feature>
<dbReference type="EMBL" id="JARKIE010000100">
    <property type="protein sequence ID" value="KAJ7686008.1"/>
    <property type="molecule type" value="Genomic_DNA"/>
</dbReference>
<evidence type="ECO:0000313" key="2">
    <source>
        <dbReference type="EMBL" id="KAJ7686008.1"/>
    </source>
</evidence>
<reference evidence="2" key="1">
    <citation type="submission" date="2023-03" db="EMBL/GenBank/DDBJ databases">
        <title>Massive genome expansion in bonnet fungi (Mycena s.s.) driven by repeated elements and novel gene families across ecological guilds.</title>
        <authorList>
            <consortium name="Lawrence Berkeley National Laboratory"/>
            <person name="Harder C.B."/>
            <person name="Miyauchi S."/>
            <person name="Viragh M."/>
            <person name="Kuo A."/>
            <person name="Thoen E."/>
            <person name="Andreopoulos B."/>
            <person name="Lu D."/>
            <person name="Skrede I."/>
            <person name="Drula E."/>
            <person name="Henrissat B."/>
            <person name="Morin E."/>
            <person name="Kohler A."/>
            <person name="Barry K."/>
            <person name="LaButti K."/>
            <person name="Morin E."/>
            <person name="Salamov A."/>
            <person name="Lipzen A."/>
            <person name="Mereny Z."/>
            <person name="Hegedus B."/>
            <person name="Baldrian P."/>
            <person name="Stursova M."/>
            <person name="Weitz H."/>
            <person name="Taylor A."/>
            <person name="Grigoriev I.V."/>
            <person name="Nagy L.G."/>
            <person name="Martin F."/>
            <person name="Kauserud H."/>
        </authorList>
    </citation>
    <scope>NUCLEOTIDE SEQUENCE</scope>
    <source>
        <strain evidence="2">CBHHK067</strain>
    </source>
</reference>
<dbReference type="Proteomes" id="UP001221757">
    <property type="component" value="Unassembled WGS sequence"/>
</dbReference>
<organism evidence="2 3">
    <name type="scientific">Mycena rosella</name>
    <name type="common">Pink bonnet</name>
    <name type="synonym">Agaricus rosellus</name>
    <dbReference type="NCBI Taxonomy" id="1033263"/>
    <lineage>
        <taxon>Eukaryota</taxon>
        <taxon>Fungi</taxon>
        <taxon>Dikarya</taxon>
        <taxon>Basidiomycota</taxon>
        <taxon>Agaricomycotina</taxon>
        <taxon>Agaricomycetes</taxon>
        <taxon>Agaricomycetidae</taxon>
        <taxon>Agaricales</taxon>
        <taxon>Marasmiineae</taxon>
        <taxon>Mycenaceae</taxon>
        <taxon>Mycena</taxon>
    </lineage>
</organism>
<keyword evidence="1" id="KW-0732">Signal</keyword>
<dbReference type="AlphaFoldDB" id="A0AAD7DCF7"/>
<comment type="caution">
    <text evidence="2">The sequence shown here is derived from an EMBL/GenBank/DDBJ whole genome shotgun (WGS) entry which is preliminary data.</text>
</comment>